<protein>
    <recommendedName>
        <fullName evidence="10">Phosphate-binding protein</fullName>
    </recommendedName>
</protein>
<dbReference type="FunFam" id="3.40.190.10:FF:000055">
    <property type="entry name" value="Phosphate ABC transporter, phosphate-binding protein"/>
    <property type="match status" value="1"/>
</dbReference>
<evidence type="ECO:0000259" key="12">
    <source>
        <dbReference type="Pfam" id="PF12849"/>
    </source>
</evidence>
<keyword evidence="6 10" id="KW-0592">Phosphate transport</keyword>
<keyword evidence="10" id="KW-1003">Cell membrane</keyword>
<evidence type="ECO:0000256" key="6">
    <source>
        <dbReference type="ARBA" id="ARBA00022592"/>
    </source>
</evidence>
<reference evidence="13 14" key="1">
    <citation type="submission" date="2016-10" db="EMBL/GenBank/DDBJ databases">
        <authorList>
            <person name="de Groot N.N."/>
        </authorList>
    </citation>
    <scope>NUCLEOTIDE SEQUENCE [LARGE SCALE GENOMIC DNA]</scope>
    <source>
        <strain evidence="13 14">DSM 21632</strain>
    </source>
</reference>
<dbReference type="AlphaFoldDB" id="A0A1G8GMK0"/>
<name>A0A1G8GMK0_9BACI</name>
<dbReference type="PANTHER" id="PTHR30570">
    <property type="entry name" value="PERIPLASMIC PHOSPHATE BINDING COMPONENT OF PHOSPHATE ABC TRANSPORTER"/>
    <property type="match status" value="1"/>
</dbReference>
<evidence type="ECO:0000256" key="2">
    <source>
        <dbReference type="ARBA" id="ARBA00004193"/>
    </source>
</evidence>
<feature type="signal peptide" evidence="10">
    <location>
        <begin position="1"/>
        <end position="20"/>
    </location>
</feature>
<dbReference type="PANTHER" id="PTHR30570:SF1">
    <property type="entry name" value="PHOSPHATE-BINDING PROTEIN PSTS"/>
    <property type="match status" value="1"/>
</dbReference>
<dbReference type="STRING" id="568899.SAMN05192534_11648"/>
<keyword evidence="8 10" id="KW-0564">Palmitate</keyword>
<evidence type="ECO:0000256" key="4">
    <source>
        <dbReference type="ARBA" id="ARBA00011529"/>
    </source>
</evidence>
<dbReference type="GO" id="GO:0006817">
    <property type="term" value="P:phosphate ion transport"/>
    <property type="evidence" value="ECO:0007669"/>
    <property type="project" value="UniProtKB-UniRule"/>
</dbReference>
<evidence type="ECO:0000256" key="11">
    <source>
        <dbReference type="SAM" id="MobiDB-lite"/>
    </source>
</evidence>
<evidence type="ECO:0000313" key="14">
    <source>
        <dbReference type="Proteomes" id="UP000199163"/>
    </source>
</evidence>
<accession>A0A1G8GMK0</accession>
<evidence type="ECO:0000256" key="10">
    <source>
        <dbReference type="RuleBase" id="RU367119"/>
    </source>
</evidence>
<dbReference type="Gene3D" id="3.40.190.10">
    <property type="entry name" value="Periplasmic binding protein-like II"/>
    <property type="match status" value="2"/>
</dbReference>
<keyword evidence="14" id="KW-1185">Reference proteome</keyword>
<comment type="function">
    <text evidence="1">Part of the ABC transporter complex PstSACB involved in phosphate import.</text>
</comment>
<dbReference type="NCBIfam" id="TIGR02136">
    <property type="entry name" value="ptsS_2"/>
    <property type="match status" value="1"/>
</dbReference>
<evidence type="ECO:0000256" key="8">
    <source>
        <dbReference type="ARBA" id="ARBA00023139"/>
    </source>
</evidence>
<feature type="chain" id="PRO_5039757175" description="Phosphate-binding protein" evidence="10">
    <location>
        <begin position="21"/>
        <end position="336"/>
    </location>
</feature>
<dbReference type="InterPro" id="IPR024370">
    <property type="entry name" value="PBP_domain"/>
</dbReference>
<evidence type="ECO:0000256" key="1">
    <source>
        <dbReference type="ARBA" id="ARBA00002841"/>
    </source>
</evidence>
<keyword evidence="7 10" id="KW-0732">Signal</keyword>
<evidence type="ECO:0000256" key="7">
    <source>
        <dbReference type="ARBA" id="ARBA00022729"/>
    </source>
</evidence>
<comment type="subcellular location">
    <subcellularLocation>
        <location evidence="2 10">Cell membrane</location>
        <topology evidence="2 10">Lipid-anchor</topology>
    </subcellularLocation>
</comment>
<dbReference type="InterPro" id="IPR050811">
    <property type="entry name" value="Phosphate_ABC_transporter"/>
</dbReference>
<dbReference type="InterPro" id="IPR011862">
    <property type="entry name" value="Phos-bd"/>
</dbReference>
<dbReference type="GO" id="GO:0042301">
    <property type="term" value="F:phosphate ion binding"/>
    <property type="evidence" value="ECO:0007669"/>
    <property type="project" value="UniProtKB-UniRule"/>
</dbReference>
<keyword evidence="9 10" id="KW-0449">Lipoprotein</keyword>
<proteinExistence type="inferred from homology"/>
<dbReference type="SUPFAM" id="SSF53850">
    <property type="entry name" value="Periplasmic binding protein-like II"/>
    <property type="match status" value="1"/>
</dbReference>
<comment type="function">
    <text evidence="10">Involved in the system for phosphate transport across the cytoplasmic membrane.</text>
</comment>
<dbReference type="GO" id="GO:0005886">
    <property type="term" value="C:plasma membrane"/>
    <property type="evidence" value="ECO:0007669"/>
    <property type="project" value="UniProtKB-SubCell"/>
</dbReference>
<evidence type="ECO:0000313" key="13">
    <source>
        <dbReference type="EMBL" id="SDH95635.1"/>
    </source>
</evidence>
<keyword evidence="10" id="KW-0472">Membrane</keyword>
<dbReference type="Pfam" id="PF12849">
    <property type="entry name" value="PBP_like_2"/>
    <property type="match status" value="1"/>
</dbReference>
<feature type="region of interest" description="Disordered" evidence="11">
    <location>
        <begin position="25"/>
        <end position="62"/>
    </location>
</feature>
<organism evidence="13 14">
    <name type="scientific">Alteribacillus persepolensis</name>
    <dbReference type="NCBI Taxonomy" id="568899"/>
    <lineage>
        <taxon>Bacteria</taxon>
        <taxon>Bacillati</taxon>
        <taxon>Bacillota</taxon>
        <taxon>Bacilli</taxon>
        <taxon>Bacillales</taxon>
        <taxon>Bacillaceae</taxon>
        <taxon>Alteribacillus</taxon>
    </lineage>
</organism>
<gene>
    <name evidence="13" type="ORF">SAMN05192534_11648</name>
</gene>
<comment type="subunit">
    <text evidence="4 10">The complex is composed of two ATP-binding proteins (PstB), two transmembrane proteins (PstC and PstA) and a solute-binding protein (PstS).</text>
</comment>
<evidence type="ECO:0000256" key="3">
    <source>
        <dbReference type="ARBA" id="ARBA00008725"/>
    </source>
</evidence>
<dbReference type="Proteomes" id="UP000199163">
    <property type="component" value="Unassembled WGS sequence"/>
</dbReference>
<keyword evidence="5 10" id="KW-0813">Transport</keyword>
<dbReference type="CDD" id="cd13654">
    <property type="entry name" value="PBP2_phosphate_like_2"/>
    <property type="match status" value="1"/>
</dbReference>
<dbReference type="PROSITE" id="PS51257">
    <property type="entry name" value="PROKAR_LIPOPROTEIN"/>
    <property type="match status" value="1"/>
</dbReference>
<feature type="domain" description="PBP" evidence="12">
    <location>
        <begin position="52"/>
        <end position="302"/>
    </location>
</feature>
<dbReference type="EMBL" id="FNDK01000016">
    <property type="protein sequence ID" value="SDH95635.1"/>
    <property type="molecule type" value="Genomic_DNA"/>
</dbReference>
<evidence type="ECO:0000256" key="9">
    <source>
        <dbReference type="ARBA" id="ARBA00023288"/>
    </source>
</evidence>
<comment type="similarity">
    <text evidence="3 10">Belongs to the PstS family.</text>
</comment>
<sequence>MSLKKVWMLIALAAFMVVAAACGGGEETESEAEETPEENETDNTEGSDEEASDGEGNLSGEIAIDGSSTVFPIMEAVSEEYTQEQPDVRAPVGVSGSGGGFEKFIAGETDLSNASRPIKEEEAEMLEENGIDYIELPLAYDGLSVVVSEENDFVDYLTVEELQQIWVDGEAETWSDIRDEWPDEPIERFSPGADSGTFDYWSEVILEDADISKDAQLSEDDNVLVNGVMGSPNAIAYFGYAYYAENQDTLKIVPIDNGDGAVEPTEETINNGTYEPLSRPIFTYVKESSLEEPHVRDYVDFMNEIAGEMALEVGYINLPEEQYEENAEKIAEAAGE</sequence>
<feature type="compositionally biased region" description="Acidic residues" evidence="11">
    <location>
        <begin position="26"/>
        <end position="53"/>
    </location>
</feature>
<evidence type="ECO:0000256" key="5">
    <source>
        <dbReference type="ARBA" id="ARBA00022448"/>
    </source>
</evidence>